<evidence type="ECO:0000256" key="1">
    <source>
        <dbReference type="ARBA" id="ARBA00029457"/>
    </source>
</evidence>
<dbReference type="AlphaFoldDB" id="A0A6J3KAP5"/>
<protein>
    <submittedName>
        <fullName evidence="3">Protein C19orf12 homolog isoform X1</fullName>
    </submittedName>
</protein>
<comment type="similarity">
    <text evidence="1">Belongs to the C19orf12 family.</text>
</comment>
<dbReference type="Proteomes" id="UP000504631">
    <property type="component" value="Unplaced"/>
</dbReference>
<proteinExistence type="inferred from homology"/>
<keyword evidence="2" id="KW-1185">Reference proteome</keyword>
<name>A0A6J3KAP5_9HYME</name>
<sequence>MKFPLRLLRRLVGQIILTMDFSTHELLKEVLQYPAVQDMKVTVNSCGKYAMIVGGSTFLGGVIAGPLGLALGGIASSIISAAAGHNEFKSVPYIILYEATPEQREKLAILIIKYLTSRNIWTLGDLLCFNKEELAVGIIPIITTFLTKYMHYSVAN</sequence>
<accession>A0A6J3KAP5</accession>
<dbReference type="Pfam" id="PF20721">
    <property type="entry name" value="C19orf12"/>
    <property type="match status" value="1"/>
</dbReference>
<dbReference type="GeneID" id="117233180"/>
<dbReference type="InterPro" id="IPR033369">
    <property type="entry name" value="C19orf12"/>
</dbReference>
<dbReference type="KEGG" id="bvk:117233180"/>
<dbReference type="PANTHER" id="PTHR31493">
    <property type="entry name" value="NAZO FAMILY MEMBER"/>
    <property type="match status" value="1"/>
</dbReference>
<dbReference type="PANTHER" id="PTHR31493:SF1">
    <property type="entry name" value="PROTEIN C19ORF12"/>
    <property type="match status" value="1"/>
</dbReference>
<evidence type="ECO:0000313" key="2">
    <source>
        <dbReference type="Proteomes" id="UP000504631"/>
    </source>
</evidence>
<reference evidence="3" key="1">
    <citation type="submission" date="2025-08" db="UniProtKB">
        <authorList>
            <consortium name="RefSeq"/>
        </authorList>
    </citation>
    <scope>IDENTIFICATION</scope>
    <source>
        <tissue evidence="3">Muscle</tissue>
    </source>
</reference>
<gene>
    <name evidence="3" type="primary">LOC117233180</name>
</gene>
<organism evidence="2 3">
    <name type="scientific">Bombus vosnesenskii</name>
    <dbReference type="NCBI Taxonomy" id="207650"/>
    <lineage>
        <taxon>Eukaryota</taxon>
        <taxon>Metazoa</taxon>
        <taxon>Ecdysozoa</taxon>
        <taxon>Arthropoda</taxon>
        <taxon>Hexapoda</taxon>
        <taxon>Insecta</taxon>
        <taxon>Pterygota</taxon>
        <taxon>Neoptera</taxon>
        <taxon>Endopterygota</taxon>
        <taxon>Hymenoptera</taxon>
        <taxon>Apocrita</taxon>
        <taxon>Aculeata</taxon>
        <taxon>Apoidea</taxon>
        <taxon>Anthophila</taxon>
        <taxon>Apidae</taxon>
        <taxon>Bombus</taxon>
        <taxon>Pyrobombus</taxon>
    </lineage>
</organism>
<evidence type="ECO:0000313" key="3">
    <source>
        <dbReference type="RefSeq" id="XP_033349119.1"/>
    </source>
</evidence>
<dbReference type="RefSeq" id="XP_033349119.1">
    <property type="nucleotide sequence ID" value="XM_033493228.1"/>
</dbReference>